<gene>
    <name evidence="1" type="ORF">HAD_16782</name>
</gene>
<evidence type="ECO:0000313" key="1">
    <source>
        <dbReference type="EMBL" id="KCZ82736.1"/>
    </source>
</evidence>
<organism evidence="1 2">
    <name type="scientific">Hyphomonas adhaerens MHS-3</name>
    <dbReference type="NCBI Taxonomy" id="1280949"/>
    <lineage>
        <taxon>Bacteria</taxon>
        <taxon>Pseudomonadati</taxon>
        <taxon>Pseudomonadota</taxon>
        <taxon>Alphaproteobacteria</taxon>
        <taxon>Hyphomonadales</taxon>
        <taxon>Hyphomonadaceae</taxon>
        <taxon>Hyphomonas</taxon>
    </lineage>
</organism>
<dbReference type="RefSeq" id="WP_035573873.1">
    <property type="nucleotide sequence ID" value="NZ_ARYH01000004.1"/>
</dbReference>
<name>A0A069DZY2_9PROT</name>
<comment type="caution">
    <text evidence="1">The sequence shown here is derived from an EMBL/GenBank/DDBJ whole genome shotgun (WGS) entry which is preliminary data.</text>
</comment>
<evidence type="ECO:0000313" key="2">
    <source>
        <dbReference type="Proteomes" id="UP000027446"/>
    </source>
</evidence>
<dbReference type="PATRIC" id="fig|1280949.3.peg.3405"/>
<proteinExistence type="predicted"/>
<keyword evidence="2" id="KW-1185">Reference proteome</keyword>
<dbReference type="AlphaFoldDB" id="A0A069DZY2"/>
<reference evidence="1 2" key="1">
    <citation type="journal article" date="2014" name="Antonie Van Leeuwenhoek">
        <title>Hyphomonas beringensis sp. nov. and Hyphomonas chukchiensis sp. nov., isolated from surface seawater of the Bering Sea and Chukchi Sea.</title>
        <authorList>
            <person name="Li C."/>
            <person name="Lai Q."/>
            <person name="Li G."/>
            <person name="Dong C."/>
            <person name="Wang J."/>
            <person name="Liao Y."/>
            <person name="Shao Z."/>
        </authorList>
    </citation>
    <scope>NUCLEOTIDE SEQUENCE [LARGE SCALE GENOMIC DNA]</scope>
    <source>
        <strain evidence="1 2">MHS-3</strain>
    </source>
</reference>
<dbReference type="EMBL" id="ARYH01000004">
    <property type="protein sequence ID" value="KCZ82736.1"/>
    <property type="molecule type" value="Genomic_DNA"/>
</dbReference>
<accession>A0A069DZY2</accession>
<dbReference type="Proteomes" id="UP000027446">
    <property type="component" value="Unassembled WGS sequence"/>
</dbReference>
<sequence length="196" mass="21847">MTDLTDFFSHAWQTIGRAIAEAGLRAGLREVPEVISKSVKRRCQAELKRLGILLRRLIFLMALHVDLAPVKPRPGSNYFETSEGENETKYTFSLMPTPAGETPDFLRGPQIVPDRGPVLAAPLIDRWQAMLETLRDSERRARCLARTLRRQQVRGEPKPFITPLPKTHAMPAALGIVSGGLTVQLIEALKGWPDTS</sequence>
<protein>
    <submittedName>
        <fullName evidence="1">Uncharacterized protein</fullName>
    </submittedName>
</protein>